<keyword evidence="6" id="KW-1185">Reference proteome</keyword>
<evidence type="ECO:0000313" key="6">
    <source>
        <dbReference type="Proteomes" id="UP000253303"/>
    </source>
</evidence>
<organism evidence="5 6">
    <name type="scientific">Spongiactinospora rosea</name>
    <dbReference type="NCBI Taxonomy" id="2248750"/>
    <lineage>
        <taxon>Bacteria</taxon>
        <taxon>Bacillati</taxon>
        <taxon>Actinomycetota</taxon>
        <taxon>Actinomycetes</taxon>
        <taxon>Streptosporangiales</taxon>
        <taxon>Streptosporangiaceae</taxon>
        <taxon>Spongiactinospora</taxon>
    </lineage>
</organism>
<dbReference type="SUPFAM" id="SSF46894">
    <property type="entry name" value="C-terminal effector domain of the bipartite response regulators"/>
    <property type="match status" value="1"/>
</dbReference>
<dbReference type="GO" id="GO:0003677">
    <property type="term" value="F:DNA binding"/>
    <property type="evidence" value="ECO:0007669"/>
    <property type="project" value="UniProtKB-UniRule"/>
</dbReference>
<dbReference type="InterPro" id="IPR036388">
    <property type="entry name" value="WH-like_DNA-bd_sf"/>
</dbReference>
<dbReference type="RefSeq" id="WP_113986507.1">
    <property type="nucleotide sequence ID" value="NZ_QMEY01000038.1"/>
</dbReference>
<reference evidence="5 6" key="1">
    <citation type="submission" date="2018-06" db="EMBL/GenBank/DDBJ databases">
        <title>Sphaerisporangium craniellae sp. nov., isolated from a marine sponge in the South China Sea.</title>
        <authorList>
            <person name="Li L."/>
        </authorList>
    </citation>
    <scope>NUCLEOTIDE SEQUENCE [LARGE SCALE GENOMIC DNA]</scope>
    <source>
        <strain evidence="5 6">LHW63015</strain>
    </source>
</reference>
<evidence type="ECO:0000256" key="2">
    <source>
        <dbReference type="ARBA" id="ARBA00023125"/>
    </source>
</evidence>
<dbReference type="PANTHER" id="PTHR47691">
    <property type="entry name" value="REGULATOR-RELATED"/>
    <property type="match status" value="1"/>
</dbReference>
<dbReference type="PANTHER" id="PTHR47691:SF3">
    <property type="entry name" value="HTH-TYPE TRANSCRIPTIONAL REGULATOR RV0890C-RELATED"/>
    <property type="match status" value="1"/>
</dbReference>
<evidence type="ECO:0000313" key="5">
    <source>
        <dbReference type="EMBL" id="RBQ14131.1"/>
    </source>
</evidence>
<feature type="domain" description="OmpR/PhoB-type" evidence="4">
    <location>
        <begin position="1"/>
        <end position="91"/>
    </location>
</feature>
<proteinExistence type="inferred from homology"/>
<dbReference type="CDD" id="cd15831">
    <property type="entry name" value="BTAD"/>
    <property type="match status" value="1"/>
</dbReference>
<name>A0A366LJU0_9ACTN</name>
<dbReference type="InterPro" id="IPR011990">
    <property type="entry name" value="TPR-like_helical_dom_sf"/>
</dbReference>
<dbReference type="Pfam" id="PF25872">
    <property type="entry name" value="HTH_77"/>
    <property type="match status" value="1"/>
</dbReference>
<dbReference type="SMART" id="SM00862">
    <property type="entry name" value="Trans_reg_C"/>
    <property type="match status" value="1"/>
</dbReference>
<dbReference type="OrthoDB" id="3194665at2"/>
<evidence type="ECO:0000259" key="4">
    <source>
        <dbReference type="PROSITE" id="PS51755"/>
    </source>
</evidence>
<dbReference type="Pfam" id="PF00486">
    <property type="entry name" value="Trans_reg_C"/>
    <property type="match status" value="1"/>
</dbReference>
<comment type="similarity">
    <text evidence="1">Belongs to the AfsR/DnrI/RedD regulatory family.</text>
</comment>
<feature type="DNA-binding region" description="OmpR/PhoB-type" evidence="3">
    <location>
        <begin position="1"/>
        <end position="91"/>
    </location>
</feature>
<dbReference type="GO" id="GO:0000160">
    <property type="term" value="P:phosphorelay signal transduction system"/>
    <property type="evidence" value="ECO:0007669"/>
    <property type="project" value="InterPro"/>
</dbReference>
<dbReference type="Gene3D" id="1.10.10.10">
    <property type="entry name" value="Winged helix-like DNA-binding domain superfamily/Winged helix DNA-binding domain"/>
    <property type="match status" value="1"/>
</dbReference>
<dbReference type="InterPro" id="IPR005158">
    <property type="entry name" value="BTAD"/>
</dbReference>
<dbReference type="PROSITE" id="PS51755">
    <property type="entry name" value="OMPR_PHOB"/>
    <property type="match status" value="1"/>
</dbReference>
<dbReference type="PRINTS" id="PR00364">
    <property type="entry name" value="DISEASERSIST"/>
</dbReference>
<dbReference type="EMBL" id="QMEY01000038">
    <property type="protein sequence ID" value="RBQ14131.1"/>
    <property type="molecule type" value="Genomic_DNA"/>
</dbReference>
<dbReference type="AlphaFoldDB" id="A0A366LJU0"/>
<dbReference type="InterPro" id="IPR016032">
    <property type="entry name" value="Sig_transdc_resp-reg_C-effctor"/>
</dbReference>
<dbReference type="SMART" id="SM01043">
    <property type="entry name" value="BTAD"/>
    <property type="match status" value="1"/>
</dbReference>
<accession>A0A366LJU0</accession>
<dbReference type="InterPro" id="IPR001867">
    <property type="entry name" value="OmpR/PhoB-type_DNA-bd"/>
</dbReference>
<dbReference type="SUPFAM" id="SSF52540">
    <property type="entry name" value="P-loop containing nucleoside triphosphate hydrolases"/>
    <property type="match status" value="1"/>
</dbReference>
<comment type="caution">
    <text evidence="5">The sequence shown here is derived from an EMBL/GenBank/DDBJ whole genome shotgun (WGS) entry which is preliminary data.</text>
</comment>
<evidence type="ECO:0000256" key="1">
    <source>
        <dbReference type="ARBA" id="ARBA00005820"/>
    </source>
</evidence>
<dbReference type="Pfam" id="PF03704">
    <property type="entry name" value="BTAD"/>
    <property type="match status" value="1"/>
</dbReference>
<dbReference type="Proteomes" id="UP000253303">
    <property type="component" value="Unassembled WGS sequence"/>
</dbReference>
<dbReference type="GO" id="GO:0006355">
    <property type="term" value="P:regulation of DNA-templated transcription"/>
    <property type="evidence" value="ECO:0007669"/>
    <property type="project" value="InterPro"/>
</dbReference>
<dbReference type="InterPro" id="IPR027417">
    <property type="entry name" value="P-loop_NTPase"/>
</dbReference>
<dbReference type="InterPro" id="IPR058852">
    <property type="entry name" value="HTH_77"/>
</dbReference>
<evidence type="ECO:0000256" key="3">
    <source>
        <dbReference type="PROSITE-ProRule" id="PRU01091"/>
    </source>
</evidence>
<sequence>MRVALLGPVRAYADDGAPIDVGGPMQRALLARLALSAGQVVAAGSLIDALWGEHPPADAGKAMHALVYRLRKALGEPALLESAATGYRLKIDRTDVDGDRFEELAARGRRELAAGSARQAAASLREALALWRGTALADVADAPFAGTAAARLAELRLAAAEDRFQAELELGRHAEILADLETEAARHPLRERLAALRMRALHAAGRQAAALDVFEQVRRTLADQLGVDPGREVQEAHLAVLRGTPAASPGRLPARLTGFVGRDDELRLLAELMESARLITIAGPGGAGKTRLAVEAAGRHRTHRRGRAWLVPLAAATTPEEVADAVLGALGPTGAAARPIGPIADLLGGGEALLVLDNCEQAAAAVARFAGRLLERLPHLTILATSRESLEVMGEAVCRLGPLPLPLAHAGHVRAADSPAVRLFLDRAAAVRPGFALDEGNVRDVVDIVRRLDGLPLALELAAARLRTMSPGQIARRLDDRFRLLASGNRTAQPRQQTLHAVIDWSWNLLTDQERALARRISFFPAMTGAAAIEAVCAGHDLPEADVPYVLDSLVGKSIVERTADSYRMLETIRAYAAERLDQAGERERTRDRFTRHFAALAEELEPLLRSDRQAELLRRFASEYDNLIGALRIAIDVRDATTAARMLGSLFWYWDTLRYDGRAKAYVRRVLEFGDALPADARAACTAIHLMAGEGGPVTDPERVRAVIDDCRRTGALERYPMLPTLTLMTAHLLGMDELVDQELARTRAGADRWAIAGTLVVQAVRRRERGDWHGSAALLQEALHIYEETGDQWWTATLLAGTARPHSVAGDTDRAIAAYGRSIALVAALSPHETIAHRLGLATERMRAGDTAAALRDIETAERAAWESGRPELEVEVLFAFADLHHRQGEIERSDRVLDQVERSAREIPLPEQAIDSRLVLARMANLLARGDAAGARELRPRSLEAAYAHLDPALAAQLGAGLALLEGDPRQAAVMLGMSQAIRGAFDQGDALLRSLAARLTDELGQAGYEQAYREGAGTPRDEAAERLARP</sequence>
<gene>
    <name evidence="5" type="ORF">DP939_42470</name>
</gene>
<protein>
    <submittedName>
        <fullName evidence="5">AfsR/SARP family transcriptional regulator</fullName>
    </submittedName>
</protein>
<dbReference type="SUPFAM" id="SSF48452">
    <property type="entry name" value="TPR-like"/>
    <property type="match status" value="2"/>
</dbReference>
<keyword evidence="2 3" id="KW-0238">DNA-binding</keyword>
<dbReference type="Gene3D" id="1.25.40.10">
    <property type="entry name" value="Tetratricopeptide repeat domain"/>
    <property type="match status" value="2"/>
</dbReference>